<sequence>MEGKIFKIMKSIGINAYYQECSEPINEYVIYSIYQEKDTEIADNVSQATVYYITMNYWYINENRYKQIKNTMKSNGFKYDGSRDRIGENHLGKTMDFVFKEWND</sequence>
<protein>
    <submittedName>
        <fullName evidence="1">Uncharacterized protein</fullName>
    </submittedName>
</protein>
<name>T4VQE9_PARBF</name>
<dbReference type="AlphaFoldDB" id="T4VQE9"/>
<proteinExistence type="predicted"/>
<organism evidence="1 2">
    <name type="scientific">Paraclostridium bifermentans ATCC 638 = DSM 14991</name>
    <dbReference type="NCBI Taxonomy" id="1233171"/>
    <lineage>
        <taxon>Bacteria</taxon>
        <taxon>Bacillati</taxon>
        <taxon>Bacillota</taxon>
        <taxon>Clostridia</taxon>
        <taxon>Peptostreptococcales</taxon>
        <taxon>Peptostreptococcaceae</taxon>
        <taxon>Paraclostridium</taxon>
    </lineage>
</organism>
<comment type="caution">
    <text evidence="1">The sequence shown here is derived from an EMBL/GenBank/DDBJ whole genome shotgun (WGS) entry which is preliminary data.</text>
</comment>
<dbReference type="GeneID" id="67472701"/>
<evidence type="ECO:0000313" key="1">
    <source>
        <dbReference type="EMBL" id="EQK42912.1"/>
    </source>
</evidence>
<reference evidence="1 2" key="1">
    <citation type="submission" date="2013-06" db="EMBL/GenBank/DDBJ databases">
        <authorList>
            <person name="Walk S."/>
            <person name="Aronoff D."/>
            <person name="Young V.Y."/>
            <person name="Marsh J."/>
            <person name="Harrison L."/>
            <person name="Daugherty S.C."/>
            <person name="Shefchek K.A."/>
            <person name="Hine E.E."/>
            <person name="Tallon L.J."/>
            <person name="Sadzewicz L.K."/>
            <person name="Rasko D.A."/>
        </authorList>
    </citation>
    <scope>NUCLEOTIDE SEQUENCE [LARGE SCALE GENOMIC DNA]</scope>
    <source>
        <strain evidence="1 2">ATCC 638</strain>
    </source>
</reference>
<gene>
    <name evidence="1" type="ORF">C672_1856</name>
</gene>
<dbReference type="PATRIC" id="fig|1233171.3.peg.1746"/>
<dbReference type="RefSeq" id="WP_021433020.1">
    <property type="nucleotide sequence ID" value="NZ_AVNC01000015.1"/>
</dbReference>
<accession>T4VQE9</accession>
<evidence type="ECO:0000313" key="2">
    <source>
        <dbReference type="Proteomes" id="UP000015688"/>
    </source>
</evidence>
<dbReference type="Proteomes" id="UP000015688">
    <property type="component" value="Unassembled WGS sequence"/>
</dbReference>
<dbReference type="EMBL" id="AVNC01000015">
    <property type="protein sequence ID" value="EQK42912.1"/>
    <property type="molecule type" value="Genomic_DNA"/>
</dbReference>